<organism evidence="3 4">
    <name type="scientific">Rhodobium orientis</name>
    <dbReference type="NCBI Taxonomy" id="34017"/>
    <lineage>
        <taxon>Bacteria</taxon>
        <taxon>Pseudomonadati</taxon>
        <taxon>Pseudomonadota</taxon>
        <taxon>Alphaproteobacteria</taxon>
        <taxon>Hyphomicrobiales</taxon>
        <taxon>Rhodobiaceae</taxon>
        <taxon>Rhodobium</taxon>
    </lineage>
</organism>
<dbReference type="SUPFAM" id="SSF143456">
    <property type="entry name" value="VC0467-like"/>
    <property type="match status" value="1"/>
</dbReference>
<dbReference type="OrthoDB" id="9807486at2"/>
<gene>
    <name evidence="3" type="ORF">CH339_08220</name>
</gene>
<dbReference type="Pfam" id="PF02622">
    <property type="entry name" value="DUF179"/>
    <property type="match status" value="1"/>
</dbReference>
<dbReference type="NCBIfam" id="NF001268">
    <property type="entry name" value="PRK00228.1-4"/>
    <property type="match status" value="1"/>
</dbReference>
<dbReference type="EMBL" id="NPEV01000012">
    <property type="protein sequence ID" value="RAI28071.1"/>
    <property type="molecule type" value="Genomic_DNA"/>
</dbReference>
<dbReference type="PANTHER" id="PTHR30327:SF1">
    <property type="entry name" value="UPF0301 PROTEIN YQGE"/>
    <property type="match status" value="1"/>
</dbReference>
<evidence type="ECO:0000256" key="2">
    <source>
        <dbReference type="HAMAP-Rule" id="MF_00758"/>
    </source>
</evidence>
<comment type="similarity">
    <text evidence="1 2">Belongs to the UPF0301 (AlgH) family.</text>
</comment>
<accession>A0A327JPT6</accession>
<dbReference type="PANTHER" id="PTHR30327">
    <property type="entry name" value="UNCHARACTERIZED PROTEIN YQGE"/>
    <property type="match status" value="1"/>
</dbReference>
<reference evidence="3 4" key="1">
    <citation type="submission" date="2017-07" db="EMBL/GenBank/DDBJ databases">
        <title>Draft Genome Sequences of Select Purple Nonsulfur Bacteria.</title>
        <authorList>
            <person name="Lasarre B."/>
            <person name="Mckinlay J.B."/>
        </authorList>
    </citation>
    <scope>NUCLEOTIDE SEQUENCE [LARGE SCALE GENOMIC DNA]</scope>
    <source>
        <strain evidence="3 4">DSM 11290</strain>
    </source>
</reference>
<dbReference type="AlphaFoldDB" id="A0A327JPT6"/>
<sequence>MTYHGRTGAPPQLMGQSAQSDKGYLDGKVLIAMPGMEDQRFARSVIYVCAHSEDGAMGIVLNQVADQVSFEELLVQLEIIDETEAAHIAVDGPNMVVHRGGPVETGRGFVLHSADFYLANSTLPINDDVCLTATLDILKAIADGEGPQKAILALGYSGWAPGQLEAEIQANGWLHGPADPDLLFGADLDAKYAHALRNIGIEPAMLSAESGHA</sequence>
<evidence type="ECO:0000256" key="1">
    <source>
        <dbReference type="ARBA" id="ARBA00009600"/>
    </source>
</evidence>
<proteinExistence type="inferred from homology"/>
<evidence type="ECO:0000313" key="4">
    <source>
        <dbReference type="Proteomes" id="UP000249299"/>
    </source>
</evidence>
<dbReference type="Proteomes" id="UP000249299">
    <property type="component" value="Unassembled WGS sequence"/>
</dbReference>
<dbReference type="InterPro" id="IPR003774">
    <property type="entry name" value="AlgH-like"/>
</dbReference>
<comment type="caution">
    <text evidence="3">The sequence shown here is derived from an EMBL/GenBank/DDBJ whole genome shotgun (WGS) entry which is preliminary data.</text>
</comment>
<name>A0A327JPT6_9HYPH</name>
<dbReference type="Gene3D" id="3.40.1740.10">
    <property type="entry name" value="VC0467-like"/>
    <property type="match status" value="1"/>
</dbReference>
<dbReference type="HAMAP" id="MF_00758">
    <property type="entry name" value="UPF0301"/>
    <property type="match status" value="1"/>
</dbReference>
<protein>
    <recommendedName>
        <fullName evidence="2">UPF0301 protein CH339_08220</fullName>
    </recommendedName>
</protein>
<evidence type="ECO:0000313" key="3">
    <source>
        <dbReference type="EMBL" id="RAI28071.1"/>
    </source>
</evidence>
<dbReference type="GO" id="GO:0005829">
    <property type="term" value="C:cytosol"/>
    <property type="evidence" value="ECO:0007669"/>
    <property type="project" value="TreeGrafter"/>
</dbReference>
<keyword evidence="4" id="KW-1185">Reference proteome</keyword>